<proteinExistence type="inferred from homology"/>
<accession>A0A1Y2LRA6</accession>
<evidence type="ECO:0000256" key="3">
    <source>
        <dbReference type="ARBA" id="ARBA00022679"/>
    </source>
</evidence>
<comment type="similarity">
    <text evidence="1">Belongs to the methyltransferase superfamily.</text>
</comment>
<protein>
    <recommendedName>
        <fullName evidence="6">Methyltransferase domain-containing protein</fullName>
    </recommendedName>
</protein>
<name>A0A1Y2LRA6_EPING</name>
<gene>
    <name evidence="4" type="ORF">B5807_09598</name>
</gene>
<dbReference type="InParanoid" id="A0A1Y2LRA6"/>
<dbReference type="PANTHER" id="PTHR12176:SF84">
    <property type="entry name" value="METHYLTRANSFERASE DOMAIN-CONTAINING PROTEIN"/>
    <property type="match status" value="1"/>
</dbReference>
<dbReference type="Proteomes" id="UP000193240">
    <property type="component" value="Unassembled WGS sequence"/>
</dbReference>
<evidence type="ECO:0000313" key="4">
    <source>
        <dbReference type="EMBL" id="OSS45757.1"/>
    </source>
</evidence>
<dbReference type="OMA" id="YHWCYLL"/>
<evidence type="ECO:0000256" key="2">
    <source>
        <dbReference type="ARBA" id="ARBA00022603"/>
    </source>
</evidence>
<dbReference type="EMBL" id="KZ107853">
    <property type="protein sequence ID" value="OSS45757.1"/>
    <property type="molecule type" value="Genomic_DNA"/>
</dbReference>
<keyword evidence="5" id="KW-1185">Reference proteome</keyword>
<dbReference type="GO" id="GO:0032259">
    <property type="term" value="P:methylation"/>
    <property type="evidence" value="ECO:0007669"/>
    <property type="project" value="UniProtKB-KW"/>
</dbReference>
<dbReference type="AlphaFoldDB" id="A0A1Y2LRA6"/>
<dbReference type="InterPro" id="IPR051419">
    <property type="entry name" value="Lys/N-term_MeTrsfase_sf"/>
</dbReference>
<sequence length="277" mass="30250">MPSIAKAPDFGSQKYWDQRFTANTAPFEWLSAPEALDPLIADAIHASKEERPQLLHAGCGSSQLSQHLKTHVESPHQVHNVDYSDVVIEAEKTRELASVGGSVDACATWDAVDLLDYASLTKACGHSMYSVIIDKSTADCISCVDDVTCRLPYAISTRKGTVADGSVKAGLKSILIHPLPLLAVHLAYVAKPGAKWISISYSTERFWFLDENEAMSGKDDASDDGVPDPRLLWSVVSTHQIEAKEEVDGGRIAHKPKVYHCVYILQRTSTPLFSNDG</sequence>
<reference evidence="4 5" key="1">
    <citation type="journal article" date="2017" name="Genome Announc.">
        <title>Genome sequence of the saprophytic ascomycete Epicoccum nigrum ICMP 19927 strain isolated from New Zealand.</title>
        <authorList>
            <person name="Fokin M."/>
            <person name="Fleetwood D."/>
            <person name="Weir B.S."/>
            <person name="Villas-Boas S.G."/>
        </authorList>
    </citation>
    <scope>NUCLEOTIDE SEQUENCE [LARGE SCALE GENOMIC DNA]</scope>
    <source>
        <strain evidence="4 5">ICMP 19927</strain>
    </source>
</reference>
<organism evidence="4 5">
    <name type="scientific">Epicoccum nigrum</name>
    <name type="common">Soil fungus</name>
    <name type="synonym">Epicoccum purpurascens</name>
    <dbReference type="NCBI Taxonomy" id="105696"/>
    <lineage>
        <taxon>Eukaryota</taxon>
        <taxon>Fungi</taxon>
        <taxon>Dikarya</taxon>
        <taxon>Ascomycota</taxon>
        <taxon>Pezizomycotina</taxon>
        <taxon>Dothideomycetes</taxon>
        <taxon>Pleosporomycetidae</taxon>
        <taxon>Pleosporales</taxon>
        <taxon>Pleosporineae</taxon>
        <taxon>Didymellaceae</taxon>
        <taxon>Epicoccum</taxon>
    </lineage>
</organism>
<dbReference type="InterPro" id="IPR029063">
    <property type="entry name" value="SAM-dependent_MTases_sf"/>
</dbReference>
<dbReference type="Gene3D" id="3.40.50.150">
    <property type="entry name" value="Vaccinia Virus protein VP39"/>
    <property type="match status" value="1"/>
</dbReference>
<evidence type="ECO:0000313" key="5">
    <source>
        <dbReference type="Proteomes" id="UP000193240"/>
    </source>
</evidence>
<dbReference type="GO" id="GO:0008168">
    <property type="term" value="F:methyltransferase activity"/>
    <property type="evidence" value="ECO:0007669"/>
    <property type="project" value="UniProtKB-KW"/>
</dbReference>
<dbReference type="PANTHER" id="PTHR12176">
    <property type="entry name" value="SAM-DEPENDENT METHYLTRANSFERASE SUPERFAMILY PROTEIN"/>
    <property type="match status" value="1"/>
</dbReference>
<keyword evidence="2" id="KW-0489">Methyltransferase</keyword>
<evidence type="ECO:0000256" key="1">
    <source>
        <dbReference type="ARBA" id="ARBA00008361"/>
    </source>
</evidence>
<keyword evidence="3" id="KW-0808">Transferase</keyword>
<evidence type="ECO:0008006" key="6">
    <source>
        <dbReference type="Google" id="ProtNLM"/>
    </source>
</evidence>
<dbReference type="SUPFAM" id="SSF53335">
    <property type="entry name" value="S-adenosyl-L-methionine-dependent methyltransferases"/>
    <property type="match status" value="1"/>
</dbReference>